<dbReference type="PROSITE" id="PS00903">
    <property type="entry name" value="CYT_DCMP_DEAMINASES_1"/>
    <property type="match status" value="1"/>
</dbReference>
<dbReference type="AlphaFoldDB" id="A0A1S1HS30"/>
<dbReference type="PANTHER" id="PTHR11079">
    <property type="entry name" value="CYTOSINE DEAMINASE FAMILY MEMBER"/>
    <property type="match status" value="1"/>
</dbReference>
<evidence type="ECO:0000313" key="2">
    <source>
        <dbReference type="Proteomes" id="UP000179588"/>
    </source>
</evidence>
<dbReference type="GO" id="GO:0006152">
    <property type="term" value="P:purine nucleoside catabolic process"/>
    <property type="evidence" value="ECO:0007669"/>
    <property type="project" value="TreeGrafter"/>
</dbReference>
<proteinExistence type="predicted"/>
<dbReference type="PANTHER" id="PTHR11079:SF161">
    <property type="entry name" value="CMP_DCMP-TYPE DEAMINASE DOMAIN-CONTAINING PROTEIN"/>
    <property type="match status" value="1"/>
</dbReference>
<organism evidence="1 2">
    <name type="scientific">Providencia stuartii</name>
    <dbReference type="NCBI Taxonomy" id="588"/>
    <lineage>
        <taxon>Bacteria</taxon>
        <taxon>Pseudomonadati</taxon>
        <taxon>Pseudomonadota</taxon>
        <taxon>Gammaproteobacteria</taxon>
        <taxon>Enterobacterales</taxon>
        <taxon>Morganellaceae</taxon>
        <taxon>Providencia</taxon>
    </lineage>
</organism>
<name>A0A1S1HS30_PROST</name>
<accession>A0A1S1HS30</accession>
<evidence type="ECO:0000313" key="1">
    <source>
        <dbReference type="EMBL" id="OHT24662.1"/>
    </source>
</evidence>
<dbReference type="SUPFAM" id="SSF53927">
    <property type="entry name" value="Cytidine deaminase-like"/>
    <property type="match status" value="1"/>
</dbReference>
<gene>
    <name evidence="1" type="ORF">A3Q29_02820</name>
</gene>
<dbReference type="PROSITE" id="PS51747">
    <property type="entry name" value="CYT_DCMP_DEAMINASES_2"/>
    <property type="match status" value="1"/>
</dbReference>
<sequence>MLNKQFLQQAISLARENVKAGGRPFGAIIVCDGKVIATGVNQMLELSDPTAHAELMALRQAGETLGRVRLEDCVVYASGQPCPMCLAAMRMAGITRIFYAYSNQDAEPFGLSTEAIAASLRVEPHQQVGLSFTQLKPEHETQPQLYSFWWEQQH</sequence>
<dbReference type="EMBL" id="LVIE01000112">
    <property type="protein sequence ID" value="OHT24662.1"/>
    <property type="molecule type" value="Genomic_DNA"/>
</dbReference>
<dbReference type="Gene3D" id="3.40.140.10">
    <property type="entry name" value="Cytidine Deaminase, domain 2"/>
    <property type="match status" value="1"/>
</dbReference>
<keyword evidence="2" id="KW-1185">Reference proteome</keyword>
<dbReference type="InterPro" id="IPR002125">
    <property type="entry name" value="CMP_dCMP_dom"/>
</dbReference>
<comment type="caution">
    <text evidence="1">The sequence shown here is derived from an EMBL/GenBank/DDBJ whole genome shotgun (WGS) entry which is preliminary data.</text>
</comment>
<dbReference type="InterPro" id="IPR016192">
    <property type="entry name" value="APOBEC/CMP_deaminase_Zn-bd"/>
</dbReference>
<dbReference type="GO" id="GO:0008270">
    <property type="term" value="F:zinc ion binding"/>
    <property type="evidence" value="ECO:0007669"/>
    <property type="project" value="InterPro"/>
</dbReference>
<reference evidence="1 2" key="1">
    <citation type="submission" date="2016-03" db="EMBL/GenBank/DDBJ databases">
        <title>Genome sequence of Providencia stuartii strain, isolated from the salivary glands of larval Lucilia sericata.</title>
        <authorList>
            <person name="Yuan Y."/>
            <person name="Zhang Y."/>
            <person name="Fu S."/>
            <person name="Crippen T.L."/>
            <person name="Visi D."/>
            <person name="Benbow M.E."/>
            <person name="Allen M."/>
            <person name="Tomberlin J.K."/>
            <person name="Sze S.-H."/>
            <person name="Tarone A.M."/>
        </authorList>
    </citation>
    <scope>NUCLEOTIDE SEQUENCE [LARGE SCALE GENOMIC DNA]</scope>
    <source>
        <strain evidence="1 2">Crippen</strain>
    </source>
</reference>
<dbReference type="Pfam" id="PF00383">
    <property type="entry name" value="dCMP_cyt_deam_1"/>
    <property type="match status" value="1"/>
</dbReference>
<dbReference type="OrthoDB" id="9802676at2"/>
<dbReference type="CDD" id="cd01285">
    <property type="entry name" value="nucleoside_deaminase"/>
    <property type="match status" value="1"/>
</dbReference>
<dbReference type="GO" id="GO:0047974">
    <property type="term" value="F:guanosine deaminase activity"/>
    <property type="evidence" value="ECO:0007669"/>
    <property type="project" value="TreeGrafter"/>
</dbReference>
<dbReference type="InterPro" id="IPR016193">
    <property type="entry name" value="Cytidine_deaminase-like"/>
</dbReference>
<dbReference type="Proteomes" id="UP000179588">
    <property type="component" value="Unassembled WGS sequence"/>
</dbReference>
<protein>
    <submittedName>
        <fullName evidence="1">tRNA-specific adenosine deaminase</fullName>
    </submittedName>
</protein>
<dbReference type="RefSeq" id="WP_070926686.1">
    <property type="nucleotide sequence ID" value="NZ_CANMXG010000010.1"/>
</dbReference>